<organism evidence="1 2">
    <name type="scientific">Salmo trutta</name>
    <name type="common">Brown trout</name>
    <dbReference type="NCBI Taxonomy" id="8032"/>
    <lineage>
        <taxon>Eukaryota</taxon>
        <taxon>Metazoa</taxon>
        <taxon>Chordata</taxon>
        <taxon>Craniata</taxon>
        <taxon>Vertebrata</taxon>
        <taxon>Euteleostomi</taxon>
        <taxon>Actinopterygii</taxon>
        <taxon>Neopterygii</taxon>
        <taxon>Teleostei</taxon>
        <taxon>Protacanthopterygii</taxon>
        <taxon>Salmoniformes</taxon>
        <taxon>Salmonidae</taxon>
        <taxon>Salmoninae</taxon>
        <taxon>Salmo</taxon>
    </lineage>
</organism>
<dbReference type="InParanoid" id="A0A674A1D4"/>
<accession>A0A674A1D4</accession>
<dbReference type="PANTHER" id="PTHR41161:SF1">
    <property type="entry name" value="PROTEIN NCBP2AS2"/>
    <property type="match status" value="1"/>
</dbReference>
<dbReference type="OMA" id="YNITHMA"/>
<dbReference type="AlphaFoldDB" id="A0A674A1D4"/>
<dbReference type="Ensembl" id="ENSSTUT00000055124.1">
    <property type="protein sequence ID" value="ENSSTUP00000052722.1"/>
    <property type="gene ID" value="ENSSTUG00000022323.1"/>
</dbReference>
<dbReference type="InterPro" id="IPR042407">
    <property type="entry name" value="NCBP2-AS2"/>
</dbReference>
<evidence type="ECO:0000313" key="1">
    <source>
        <dbReference type="Ensembl" id="ENSSTUP00000052722.1"/>
    </source>
</evidence>
<sequence length="113" mass="12458">MVLSRLLSALLNKAQVVDKLAELRPIRRAAQLTAYAWMKAKIAGKDATTKLLKFKTVRQIRHEASGLPKNVGEVGRRAGRLRDSLYNITHMAGKNLRNIQPGSGKSEGCSFSI</sequence>
<keyword evidence="2" id="KW-1185">Reference proteome</keyword>
<protein>
    <submittedName>
        <fullName evidence="1">NCBP2 antisense 2 (head to head)</fullName>
    </submittedName>
</protein>
<reference evidence="1" key="2">
    <citation type="submission" date="2025-09" db="UniProtKB">
        <authorList>
            <consortium name="Ensembl"/>
        </authorList>
    </citation>
    <scope>IDENTIFICATION</scope>
</reference>
<evidence type="ECO:0000313" key="2">
    <source>
        <dbReference type="Proteomes" id="UP000472277"/>
    </source>
</evidence>
<name>A0A674A1D4_SALTR</name>
<dbReference type="Proteomes" id="UP000472277">
    <property type="component" value="Chromosome 38"/>
</dbReference>
<dbReference type="PANTHER" id="PTHR41161">
    <property type="entry name" value="PROTEIN NCBP2AS2"/>
    <property type="match status" value="1"/>
</dbReference>
<proteinExistence type="predicted"/>
<dbReference type="GeneTree" id="ENSGT00390000001143"/>
<reference evidence="1" key="1">
    <citation type="submission" date="2025-08" db="UniProtKB">
        <authorList>
            <consortium name="Ensembl"/>
        </authorList>
    </citation>
    <scope>IDENTIFICATION</scope>
</reference>